<comment type="caution">
    <text evidence="1">The sequence shown here is derived from an EMBL/GenBank/DDBJ whole genome shotgun (WGS) entry which is preliminary data.</text>
</comment>
<organism evidence="1 2">
    <name type="scientific">Phocaeicola plebeius</name>
    <dbReference type="NCBI Taxonomy" id="310297"/>
    <lineage>
        <taxon>Bacteria</taxon>
        <taxon>Pseudomonadati</taxon>
        <taxon>Bacteroidota</taxon>
        <taxon>Bacteroidia</taxon>
        <taxon>Bacteroidales</taxon>
        <taxon>Bacteroidaceae</taxon>
        <taxon>Phocaeicola</taxon>
    </lineage>
</organism>
<dbReference type="Proteomes" id="UP000260814">
    <property type="component" value="Unassembled WGS sequence"/>
</dbReference>
<gene>
    <name evidence="1" type="ORF">DXB87_17050</name>
</gene>
<evidence type="ECO:0000313" key="1">
    <source>
        <dbReference type="EMBL" id="RGM84433.1"/>
    </source>
</evidence>
<proteinExistence type="predicted"/>
<dbReference type="RefSeq" id="WP_117703044.1">
    <property type="nucleotide sequence ID" value="NZ_QSTW01000042.1"/>
</dbReference>
<name>A0A3E4Z3I4_9BACT</name>
<sequence length="189" mass="21774">MNGIICLETEWEHTIVKNRLSLKTEPLLDFLKSSCLCKVIYRRVATKSELQYYLRRFKNVEYIDYSIIYLSFHGDTHSIMLEGEPKNNRELSLEDLSIMADGCFENRFVHFSSCRTFGGGNTELEKFKSSTGALYISGYTTSVDSTLSAINDIAFFDQIFRFKKKKALISSAMNKYYEGLGKKLGFRIL</sequence>
<evidence type="ECO:0008006" key="3">
    <source>
        <dbReference type="Google" id="ProtNLM"/>
    </source>
</evidence>
<protein>
    <recommendedName>
        <fullName evidence="3">CHAT domain-containing protein</fullName>
    </recommendedName>
</protein>
<dbReference type="AlphaFoldDB" id="A0A3E4Z3I4"/>
<evidence type="ECO:0000313" key="2">
    <source>
        <dbReference type="Proteomes" id="UP000260814"/>
    </source>
</evidence>
<dbReference type="InterPro" id="IPR046584">
    <property type="entry name" value="DUF6642"/>
</dbReference>
<accession>A0A3E4Z3I4</accession>
<dbReference type="Pfam" id="PF20347">
    <property type="entry name" value="DUF6642"/>
    <property type="match status" value="1"/>
</dbReference>
<dbReference type="EMBL" id="QSTW01000042">
    <property type="protein sequence ID" value="RGM84433.1"/>
    <property type="molecule type" value="Genomic_DNA"/>
</dbReference>
<reference evidence="1 2" key="1">
    <citation type="submission" date="2018-08" db="EMBL/GenBank/DDBJ databases">
        <title>A genome reference for cultivated species of the human gut microbiota.</title>
        <authorList>
            <person name="Zou Y."/>
            <person name="Xue W."/>
            <person name="Luo G."/>
        </authorList>
    </citation>
    <scope>NUCLEOTIDE SEQUENCE [LARGE SCALE GENOMIC DNA]</scope>
    <source>
        <strain evidence="1 2">OM06-2</strain>
    </source>
</reference>